<dbReference type="AlphaFoldDB" id="A0A1D8N4M7"/>
<proteinExistence type="predicted"/>
<organism evidence="1 2">
    <name type="scientific">Yarrowia lipolytica</name>
    <name type="common">Candida lipolytica</name>
    <dbReference type="NCBI Taxonomy" id="4952"/>
    <lineage>
        <taxon>Eukaryota</taxon>
        <taxon>Fungi</taxon>
        <taxon>Dikarya</taxon>
        <taxon>Ascomycota</taxon>
        <taxon>Saccharomycotina</taxon>
        <taxon>Dipodascomycetes</taxon>
        <taxon>Dipodascales</taxon>
        <taxon>Dipodascales incertae sedis</taxon>
        <taxon>Yarrowia</taxon>
    </lineage>
</organism>
<evidence type="ECO:0000313" key="2">
    <source>
        <dbReference type="Proteomes" id="UP000182444"/>
    </source>
</evidence>
<name>A0A1D8N4M7_YARLL</name>
<dbReference type="RefSeq" id="XP_068137858.1">
    <property type="nucleotide sequence ID" value="XM_068281757.1"/>
</dbReference>
<dbReference type="VEuPathDB" id="FungiDB:YALI1_A13131g"/>
<sequence>MMFHDIPRCSTTFHDVPRHSTMFHDIPRCSTTFHDVQQLPRHAILNDIQPLTHIFVDNIFCEFSDVYLVARLSTRWWFN</sequence>
<reference evidence="1 2" key="1">
    <citation type="journal article" date="2016" name="PLoS ONE">
        <title>Sequence Assembly of Yarrowia lipolytica Strain W29/CLIB89 Shows Transposable Element Diversity.</title>
        <authorList>
            <person name="Magnan C."/>
            <person name="Yu J."/>
            <person name="Chang I."/>
            <person name="Jahn E."/>
            <person name="Kanomata Y."/>
            <person name="Wu J."/>
            <person name="Zeller M."/>
            <person name="Oakes M."/>
            <person name="Baldi P."/>
            <person name="Sandmeyer S."/>
        </authorList>
    </citation>
    <scope>NUCLEOTIDE SEQUENCE [LARGE SCALE GENOMIC DNA]</scope>
    <source>
        <strain evidence="2">CLIB89(W29)</strain>
    </source>
</reference>
<gene>
    <name evidence="1" type="ORF">YALI1_A13131g</name>
</gene>
<dbReference type="Proteomes" id="UP000182444">
    <property type="component" value="Chromosome 1A"/>
</dbReference>
<protein>
    <submittedName>
        <fullName evidence="1">Uncharacterized protein</fullName>
    </submittedName>
</protein>
<dbReference type="EMBL" id="CP017553">
    <property type="protein sequence ID" value="AOW00586.1"/>
    <property type="molecule type" value="Genomic_DNA"/>
</dbReference>
<evidence type="ECO:0000313" key="1">
    <source>
        <dbReference type="EMBL" id="AOW00586.1"/>
    </source>
</evidence>
<dbReference type="GeneID" id="94582415"/>
<accession>A0A1D8N4M7</accession>